<comment type="caution">
    <text evidence="2">The sequence shown here is derived from an EMBL/GenBank/DDBJ whole genome shotgun (WGS) entry which is preliminary data.</text>
</comment>
<dbReference type="AlphaFoldDB" id="A0A9Q1CUF8"/>
<accession>A0A9Q1CUF8</accession>
<evidence type="ECO:0000313" key="3">
    <source>
        <dbReference type="Proteomes" id="UP001152320"/>
    </source>
</evidence>
<evidence type="ECO:0000256" key="1">
    <source>
        <dbReference type="SAM" id="SignalP"/>
    </source>
</evidence>
<dbReference type="EMBL" id="JAIZAY010000001">
    <property type="protein sequence ID" value="KAJ8051069.1"/>
    <property type="molecule type" value="Genomic_DNA"/>
</dbReference>
<dbReference type="Proteomes" id="UP001152320">
    <property type="component" value="Chromosome 1"/>
</dbReference>
<protein>
    <submittedName>
        <fullName evidence="2">Uncharacterized protein</fullName>
    </submittedName>
</protein>
<reference evidence="2" key="1">
    <citation type="submission" date="2021-10" db="EMBL/GenBank/DDBJ databases">
        <title>Tropical sea cucumber genome reveals ecological adaptation and Cuvierian tubules defense mechanism.</title>
        <authorList>
            <person name="Chen T."/>
        </authorList>
    </citation>
    <scope>NUCLEOTIDE SEQUENCE</scope>
    <source>
        <strain evidence="2">Nanhai2018</strain>
        <tissue evidence="2">Muscle</tissue>
    </source>
</reference>
<gene>
    <name evidence="2" type="ORF">HOLleu_04498</name>
</gene>
<evidence type="ECO:0000313" key="2">
    <source>
        <dbReference type="EMBL" id="KAJ8051069.1"/>
    </source>
</evidence>
<feature type="chain" id="PRO_5040159496" evidence="1">
    <location>
        <begin position="25"/>
        <end position="312"/>
    </location>
</feature>
<sequence length="312" mass="35509">MVHQVLLLILSIEIGTFHPYYASAFLIDRLVTGDWNGVGFYISVEREAIKKKLDNYHSSVSNECNEGPRLFVPKVSVFPTMHNNDRHPVYVDFGFMRSHDFDEYLKDNPNPCVSTSGLEVAVTIPLLAGKPDGPPIYALALTKFYEKSRGDIPKINFLYPYIPVDEISLRDNIALVRNGSDEMKISFNRSSHYCKSSALIVKEEFNEFLFSNFQFGLPVPDYSFCDRHSFKSKFCSNAERIKCGVQRYAPNLCQVWKSNDFGSCAATVEIKNITSGFRNFILLDDNPVNILASQRFHGNTTMALKYPCQEFN</sequence>
<organism evidence="2 3">
    <name type="scientific">Holothuria leucospilota</name>
    <name type="common">Black long sea cucumber</name>
    <name type="synonym">Mertensiothuria leucospilota</name>
    <dbReference type="NCBI Taxonomy" id="206669"/>
    <lineage>
        <taxon>Eukaryota</taxon>
        <taxon>Metazoa</taxon>
        <taxon>Echinodermata</taxon>
        <taxon>Eleutherozoa</taxon>
        <taxon>Echinozoa</taxon>
        <taxon>Holothuroidea</taxon>
        <taxon>Aspidochirotacea</taxon>
        <taxon>Aspidochirotida</taxon>
        <taxon>Holothuriidae</taxon>
        <taxon>Holothuria</taxon>
    </lineage>
</organism>
<proteinExistence type="predicted"/>
<name>A0A9Q1CUF8_HOLLE</name>
<feature type="signal peptide" evidence="1">
    <location>
        <begin position="1"/>
        <end position="24"/>
    </location>
</feature>
<keyword evidence="3" id="KW-1185">Reference proteome</keyword>
<keyword evidence="1" id="KW-0732">Signal</keyword>